<gene>
    <name evidence="2" type="ORF">g.1246</name>
</gene>
<proteinExistence type="predicted"/>
<protein>
    <recommendedName>
        <fullName evidence="3">BESS domain-containing protein</fullName>
    </recommendedName>
</protein>
<reference evidence="2" key="1">
    <citation type="submission" date="2015-12" db="EMBL/GenBank/DDBJ databases">
        <title>De novo transcriptome assembly of four potential Pierce s Disease insect vectors from Arizona vineyards.</title>
        <authorList>
            <person name="Tassone E.E."/>
        </authorList>
    </citation>
    <scope>NUCLEOTIDE SEQUENCE</scope>
</reference>
<organism evidence="2">
    <name type="scientific">Clastoptera arizonana</name>
    <name type="common">Arizona spittle bug</name>
    <dbReference type="NCBI Taxonomy" id="38151"/>
    <lineage>
        <taxon>Eukaryota</taxon>
        <taxon>Metazoa</taxon>
        <taxon>Ecdysozoa</taxon>
        <taxon>Arthropoda</taxon>
        <taxon>Hexapoda</taxon>
        <taxon>Insecta</taxon>
        <taxon>Pterygota</taxon>
        <taxon>Neoptera</taxon>
        <taxon>Paraneoptera</taxon>
        <taxon>Hemiptera</taxon>
        <taxon>Auchenorrhyncha</taxon>
        <taxon>Cercopoidea</taxon>
        <taxon>Clastopteridae</taxon>
        <taxon>Clastoptera</taxon>
    </lineage>
</organism>
<dbReference type="AlphaFoldDB" id="A0A1B6D3R6"/>
<name>A0A1B6D3R6_9HEMI</name>
<evidence type="ECO:0000313" key="2">
    <source>
        <dbReference type="EMBL" id="JAS20320.1"/>
    </source>
</evidence>
<feature type="region of interest" description="Disordered" evidence="1">
    <location>
        <begin position="189"/>
        <end position="213"/>
    </location>
</feature>
<evidence type="ECO:0008006" key="3">
    <source>
        <dbReference type="Google" id="ProtNLM"/>
    </source>
</evidence>
<dbReference type="EMBL" id="GEDC01016978">
    <property type="protein sequence ID" value="JAS20320.1"/>
    <property type="molecule type" value="Transcribed_RNA"/>
</dbReference>
<sequence>MREKKEVPKKTVKRKKRAGYWENLNFLNYTPDEQHEFTNVDAEDNEEDCTADDTNIISEDNIERIIFEEDELPVHEYTTTADTVDVKATNSRTSTPCSRKKTLTYRPNREDLRNEKIINLLRKKLADKDELMDCLENVVFEEQKSDENENDLFFKYIAALVNKFPARMQAIARQRVFAVVSDLELSQYSVPTTSKTPNESRTPSDYEPANQSD</sequence>
<evidence type="ECO:0000256" key="1">
    <source>
        <dbReference type="SAM" id="MobiDB-lite"/>
    </source>
</evidence>
<accession>A0A1B6D3R6</accession>